<accession>A0A9D2H1X9</accession>
<evidence type="ECO:0000313" key="2">
    <source>
        <dbReference type="Proteomes" id="UP000824221"/>
    </source>
</evidence>
<reference evidence="1" key="1">
    <citation type="journal article" date="2021" name="PeerJ">
        <title>Extensive microbial diversity within the chicken gut microbiome revealed by metagenomics and culture.</title>
        <authorList>
            <person name="Gilroy R."/>
            <person name="Ravi A."/>
            <person name="Getino M."/>
            <person name="Pursley I."/>
            <person name="Horton D.L."/>
            <person name="Alikhan N.F."/>
            <person name="Baker D."/>
            <person name="Gharbi K."/>
            <person name="Hall N."/>
            <person name="Watson M."/>
            <person name="Adriaenssens E.M."/>
            <person name="Foster-Nyarko E."/>
            <person name="Jarju S."/>
            <person name="Secka A."/>
            <person name="Antonio M."/>
            <person name="Oren A."/>
            <person name="Chaudhuri R.R."/>
            <person name="La Ragione R."/>
            <person name="Hildebrand F."/>
            <person name="Pallen M.J."/>
        </authorList>
    </citation>
    <scope>NUCLEOTIDE SEQUENCE</scope>
    <source>
        <strain evidence="1">CHK156-179</strain>
    </source>
</reference>
<sequence>MGYELSLSRPRFLRVRRGMTLETIARAYCLPPRVLAAFNGLKQEPERGEVLLLPEGGNLYEVRGGETKALLSGSEQTFEEKNCTKRLYPTQKVLL</sequence>
<gene>
    <name evidence="1" type="ORF">H9797_07080</name>
</gene>
<dbReference type="AlphaFoldDB" id="A0A9D2H1X9"/>
<comment type="caution">
    <text evidence="1">The sequence shown here is derived from an EMBL/GenBank/DDBJ whole genome shotgun (WGS) entry which is preliminary data.</text>
</comment>
<organism evidence="1 2">
    <name type="scientific">Candidatus Gallimonas gallistercoris</name>
    <dbReference type="NCBI Taxonomy" id="2838602"/>
    <lineage>
        <taxon>Bacteria</taxon>
        <taxon>Bacillati</taxon>
        <taxon>Bacillota</taxon>
        <taxon>Clostridia</taxon>
        <taxon>Candidatus Gallimonas</taxon>
    </lineage>
</organism>
<dbReference type="CDD" id="cd00118">
    <property type="entry name" value="LysM"/>
    <property type="match status" value="1"/>
</dbReference>
<evidence type="ECO:0000313" key="1">
    <source>
        <dbReference type="EMBL" id="HJA03118.1"/>
    </source>
</evidence>
<protein>
    <submittedName>
        <fullName evidence="1">LysM peptidoglycan-binding domain-containing protein</fullName>
    </submittedName>
</protein>
<dbReference type="InterPro" id="IPR018392">
    <property type="entry name" value="LysM"/>
</dbReference>
<name>A0A9D2H1X9_9FIRM</name>
<dbReference type="EMBL" id="DXAJ01000104">
    <property type="protein sequence ID" value="HJA03118.1"/>
    <property type="molecule type" value="Genomic_DNA"/>
</dbReference>
<dbReference type="Proteomes" id="UP000824221">
    <property type="component" value="Unassembled WGS sequence"/>
</dbReference>
<reference evidence="1" key="2">
    <citation type="submission" date="2021-04" db="EMBL/GenBank/DDBJ databases">
        <authorList>
            <person name="Gilroy R."/>
        </authorList>
    </citation>
    <scope>NUCLEOTIDE SEQUENCE</scope>
    <source>
        <strain evidence="1">CHK156-179</strain>
    </source>
</reference>
<proteinExistence type="predicted"/>